<organism evidence="1">
    <name type="scientific">marine sediment metagenome</name>
    <dbReference type="NCBI Taxonomy" id="412755"/>
    <lineage>
        <taxon>unclassified sequences</taxon>
        <taxon>metagenomes</taxon>
        <taxon>ecological metagenomes</taxon>
    </lineage>
</organism>
<reference evidence="1" key="1">
    <citation type="journal article" date="2014" name="Front. Microbiol.">
        <title>High frequency of phylogenetically diverse reductive dehalogenase-homologous genes in deep subseafloor sedimentary metagenomes.</title>
        <authorList>
            <person name="Kawai M."/>
            <person name="Futagami T."/>
            <person name="Toyoda A."/>
            <person name="Takaki Y."/>
            <person name="Nishi S."/>
            <person name="Hori S."/>
            <person name="Arai W."/>
            <person name="Tsubouchi T."/>
            <person name="Morono Y."/>
            <person name="Uchiyama I."/>
            <person name="Ito T."/>
            <person name="Fujiyama A."/>
            <person name="Inagaki F."/>
            <person name="Takami H."/>
        </authorList>
    </citation>
    <scope>NUCLEOTIDE SEQUENCE</scope>
    <source>
        <strain evidence="1">Expedition CK06-06</strain>
    </source>
</reference>
<name>X0ST01_9ZZZZ</name>
<feature type="non-terminal residue" evidence="1">
    <location>
        <position position="1"/>
    </location>
</feature>
<proteinExistence type="predicted"/>
<evidence type="ECO:0000313" key="1">
    <source>
        <dbReference type="EMBL" id="GAF78281.1"/>
    </source>
</evidence>
<accession>X0ST01</accession>
<dbReference type="EMBL" id="BARS01007099">
    <property type="protein sequence ID" value="GAF78281.1"/>
    <property type="molecule type" value="Genomic_DNA"/>
</dbReference>
<dbReference type="AlphaFoldDB" id="X0ST01"/>
<sequence>TQIALVYHILERTTLTLELLGHTHHKPQIGDDQLLMSPSVSSFDSSGKLNFSLRF</sequence>
<comment type="caution">
    <text evidence="1">The sequence shown here is derived from an EMBL/GenBank/DDBJ whole genome shotgun (WGS) entry which is preliminary data.</text>
</comment>
<gene>
    <name evidence="1" type="ORF">S01H1_13736</name>
</gene>
<protein>
    <submittedName>
        <fullName evidence="1">Uncharacterized protein</fullName>
    </submittedName>
</protein>